<comment type="caution">
    <text evidence="1">The sequence shown here is derived from an EMBL/GenBank/DDBJ whole genome shotgun (WGS) entry which is preliminary data.</text>
</comment>
<protein>
    <submittedName>
        <fullName evidence="1">Uncharacterized protein</fullName>
    </submittedName>
</protein>
<reference evidence="2" key="1">
    <citation type="journal article" date="2024" name="Proc. Natl. Acad. Sci. U.S.A.">
        <title>Extraordinary preservation of gene collinearity over three hundred million years revealed in homosporous lycophytes.</title>
        <authorList>
            <person name="Li C."/>
            <person name="Wickell D."/>
            <person name="Kuo L.Y."/>
            <person name="Chen X."/>
            <person name="Nie B."/>
            <person name="Liao X."/>
            <person name="Peng D."/>
            <person name="Ji J."/>
            <person name="Jenkins J."/>
            <person name="Williams M."/>
            <person name="Shu S."/>
            <person name="Plott C."/>
            <person name="Barry K."/>
            <person name="Rajasekar S."/>
            <person name="Grimwood J."/>
            <person name="Han X."/>
            <person name="Sun S."/>
            <person name="Hou Z."/>
            <person name="He W."/>
            <person name="Dai G."/>
            <person name="Sun C."/>
            <person name="Schmutz J."/>
            <person name="Leebens-Mack J.H."/>
            <person name="Li F.W."/>
            <person name="Wang L."/>
        </authorList>
    </citation>
    <scope>NUCLEOTIDE SEQUENCE [LARGE SCALE GENOMIC DNA]</scope>
    <source>
        <strain evidence="2">cv. PW_Plant_1</strain>
    </source>
</reference>
<gene>
    <name evidence="1" type="ORF">O6H91_12G042400</name>
</gene>
<evidence type="ECO:0000313" key="2">
    <source>
        <dbReference type="Proteomes" id="UP001162992"/>
    </source>
</evidence>
<dbReference type="EMBL" id="CM055103">
    <property type="protein sequence ID" value="KAJ7535677.1"/>
    <property type="molecule type" value="Genomic_DNA"/>
</dbReference>
<sequence length="279" mass="31141">MEFGLPSSHTINTICLSMYLLRYLSRHLDEIGSNVFWLTAVALSAIVVMVAYGRMYLGMHTPVDIAAGIVIGISLLVFWCSIEDYVDLFILQGENVLSFWTSISLLLLAAYPAPAQPTPSFEYHTAFTGVVLGVVWATYRMKHYLPTEVLFMGTWAGSLLLIKRLLIGLPIVLTTKTISKALVILIFPWVCAWAGVSIRSSSYISKLNGHGNVAKRGKVDPSNTQESLESKKNLCWLKLCAPIYQEPLDIDTGIRLFQYAVLSWSVVELAPYIFERLNL</sequence>
<evidence type="ECO:0000313" key="1">
    <source>
        <dbReference type="EMBL" id="KAJ7535677.1"/>
    </source>
</evidence>
<organism evidence="1 2">
    <name type="scientific">Diphasiastrum complanatum</name>
    <name type="common">Issler's clubmoss</name>
    <name type="synonym">Lycopodium complanatum</name>
    <dbReference type="NCBI Taxonomy" id="34168"/>
    <lineage>
        <taxon>Eukaryota</taxon>
        <taxon>Viridiplantae</taxon>
        <taxon>Streptophyta</taxon>
        <taxon>Embryophyta</taxon>
        <taxon>Tracheophyta</taxon>
        <taxon>Lycopodiopsida</taxon>
        <taxon>Lycopodiales</taxon>
        <taxon>Lycopodiaceae</taxon>
        <taxon>Lycopodioideae</taxon>
        <taxon>Diphasiastrum</taxon>
    </lineage>
</organism>
<proteinExistence type="predicted"/>
<keyword evidence="2" id="KW-1185">Reference proteome</keyword>
<name>A0ACC2C0X5_DIPCM</name>
<accession>A0ACC2C0X5</accession>
<dbReference type="Proteomes" id="UP001162992">
    <property type="component" value="Chromosome 12"/>
</dbReference>